<dbReference type="InterPro" id="IPR000719">
    <property type="entry name" value="Prot_kinase_dom"/>
</dbReference>
<dbReference type="InterPro" id="IPR011009">
    <property type="entry name" value="Kinase-like_dom_sf"/>
</dbReference>
<evidence type="ECO:0000313" key="14">
    <source>
        <dbReference type="EMBL" id="KAL3399674.1"/>
    </source>
</evidence>
<organism evidence="14 15">
    <name type="scientific">Trichogramma kaykai</name>
    <dbReference type="NCBI Taxonomy" id="54128"/>
    <lineage>
        <taxon>Eukaryota</taxon>
        <taxon>Metazoa</taxon>
        <taxon>Ecdysozoa</taxon>
        <taxon>Arthropoda</taxon>
        <taxon>Hexapoda</taxon>
        <taxon>Insecta</taxon>
        <taxon>Pterygota</taxon>
        <taxon>Neoptera</taxon>
        <taxon>Endopterygota</taxon>
        <taxon>Hymenoptera</taxon>
        <taxon>Apocrita</taxon>
        <taxon>Proctotrupomorpha</taxon>
        <taxon>Chalcidoidea</taxon>
        <taxon>Trichogrammatidae</taxon>
        <taxon>Trichogramma</taxon>
    </lineage>
</organism>
<dbReference type="Pfam" id="PF00069">
    <property type="entry name" value="Pkinase"/>
    <property type="match status" value="1"/>
</dbReference>
<dbReference type="CDD" id="cd13117">
    <property type="entry name" value="POLO_box_2"/>
    <property type="match status" value="1"/>
</dbReference>
<dbReference type="GO" id="GO:0005524">
    <property type="term" value="F:ATP binding"/>
    <property type="evidence" value="ECO:0007669"/>
    <property type="project" value="UniProtKB-UniRule"/>
</dbReference>
<dbReference type="InterPro" id="IPR008271">
    <property type="entry name" value="Ser/Thr_kinase_AS"/>
</dbReference>
<sequence>MCADVALSPNLARISDCRGVLSLRLTVDPPPAKKSSPTSINSSSSGGGVGYLNPGSRQRSDCTETGSIGYGSSETSYSSHPGYPSSKPPTQPTSPCSNYQPVVTQQMPPQQQRRRRHYHDYQQKISSPVGSPSSASSSSTPSSGAYVDVSSSGARLAAAGGGSTSSGSVFRQRSAAVQNRITPPPATTPALVCAQPSASSWNESIATESEEGYVVDSKKGNAYFKGHLLGKGGFAKVYLITDITTRKQYACKIIPKHQIVQKIHKQKIIREIMIHKQLNHVNVVQMHHYFEDSLNVYMLLEACPKKSLVHVLKYRGKVTEPEARYYMKQLVDGVSYIHSRKIIHRDLKPGNMFLSERMIVKIGDFGLATQPDGQRRVTICGTPNFIAPEVLFKQSYSYEADVWALGCNLYTLLVGQPPFDSATLKETYSRICNHRYRELDDTIATRAGQDLVRWLLQPNPQLRPSLELVKQHPYLSQEYSPSSLPDSCCYTSPRLPFLERPSMSNSANLHCNANGEQNGQASAKDAKKNKGSRKKVSSWLASWRLPKLPRFRQRISSVLCLEARKKQAVLNEEALGAPNVATCVSQNYLMSRALEECLAKKAVRCNPAPIENYSPLFVTKWIDYSNKCGLAFQLSDRSVGALFNDGSKMSYTYDRRGVEYVNADNEVTKYNREHNVPAYLQEKLDLLHNFTDYMDRHLTEGGIVSDNRADGQSAARRALKHSTVPQLNRWLRTNKVIVLELSQPLLQMNFLEDHRKLIVSQDPNLVCGDGNYLVTYIDGERRASTYWLNDLRDHGCSAELHERLLYVYKIVKEYADIDLELAKN</sequence>
<evidence type="ECO:0000256" key="11">
    <source>
        <dbReference type="SAM" id="MobiDB-lite"/>
    </source>
</evidence>
<name>A0ABD2X4G8_9HYME</name>
<gene>
    <name evidence="14" type="ORF">TKK_006932</name>
</gene>
<accession>A0ABD2X4G8</accession>
<feature type="domain" description="POLO box" evidence="13">
    <location>
        <begin position="617"/>
        <end position="696"/>
    </location>
</feature>
<comment type="catalytic activity">
    <reaction evidence="7 10">
        <text>L-threonyl-[protein] + ATP = O-phospho-L-threonyl-[protein] + ADP + H(+)</text>
        <dbReference type="Rhea" id="RHEA:46608"/>
        <dbReference type="Rhea" id="RHEA-COMP:11060"/>
        <dbReference type="Rhea" id="RHEA-COMP:11605"/>
        <dbReference type="ChEBI" id="CHEBI:15378"/>
        <dbReference type="ChEBI" id="CHEBI:30013"/>
        <dbReference type="ChEBI" id="CHEBI:30616"/>
        <dbReference type="ChEBI" id="CHEBI:61977"/>
        <dbReference type="ChEBI" id="CHEBI:456216"/>
        <dbReference type="EC" id="2.7.11.21"/>
    </reaction>
</comment>
<dbReference type="InterPro" id="IPR036947">
    <property type="entry name" value="POLO_box_dom_sf"/>
</dbReference>
<dbReference type="PANTHER" id="PTHR24345:SF0">
    <property type="entry name" value="CELL CYCLE SERINE_THREONINE-PROTEIN KINASE CDC5_MSD2"/>
    <property type="match status" value="1"/>
</dbReference>
<comment type="caution">
    <text evidence="14">The sequence shown here is derived from an EMBL/GenBank/DDBJ whole genome shotgun (WGS) entry which is preliminary data.</text>
</comment>
<evidence type="ECO:0000256" key="5">
    <source>
        <dbReference type="ARBA" id="ARBA00022777"/>
    </source>
</evidence>
<keyword evidence="1 10" id="KW-0723">Serine/threonine-protein kinase</keyword>
<dbReference type="PROSITE" id="PS00107">
    <property type="entry name" value="PROTEIN_KINASE_ATP"/>
    <property type="match status" value="1"/>
</dbReference>
<dbReference type="CDD" id="cd13118">
    <property type="entry name" value="POLO_box_1"/>
    <property type="match status" value="1"/>
</dbReference>
<feature type="region of interest" description="Disordered" evidence="11">
    <location>
        <begin position="508"/>
        <end position="534"/>
    </location>
</feature>
<evidence type="ECO:0000313" key="15">
    <source>
        <dbReference type="Proteomes" id="UP001627154"/>
    </source>
</evidence>
<feature type="compositionally biased region" description="Low complexity" evidence="11">
    <location>
        <begin position="35"/>
        <end position="44"/>
    </location>
</feature>
<dbReference type="InterPro" id="IPR033695">
    <property type="entry name" value="POLO_box_2"/>
</dbReference>
<protein>
    <recommendedName>
        <fullName evidence="10">Serine/threonine-protein kinase PLK</fullName>
        <ecNumber evidence="10">2.7.11.21</ecNumber>
    </recommendedName>
    <alternativeName>
        <fullName evidence="10">Polo-like kinase</fullName>
    </alternativeName>
</protein>
<evidence type="ECO:0000259" key="13">
    <source>
        <dbReference type="PROSITE" id="PS50078"/>
    </source>
</evidence>
<dbReference type="FunFam" id="1.10.510.10:FF:000571">
    <property type="entry name" value="Maternal embryonic leucine zipper kinase"/>
    <property type="match status" value="1"/>
</dbReference>
<keyword evidence="2 10" id="KW-0808">Transferase</keyword>
<dbReference type="FunFam" id="3.30.200.20:FF:000091">
    <property type="entry name" value="Serine/threonine-protein kinase PLK"/>
    <property type="match status" value="1"/>
</dbReference>
<evidence type="ECO:0000256" key="2">
    <source>
        <dbReference type="ARBA" id="ARBA00022679"/>
    </source>
</evidence>
<evidence type="ECO:0000256" key="6">
    <source>
        <dbReference type="ARBA" id="ARBA00022840"/>
    </source>
</evidence>
<proteinExistence type="inferred from homology"/>
<dbReference type="Gene3D" id="3.30.200.20">
    <property type="entry name" value="Phosphorylase Kinase, domain 1"/>
    <property type="match status" value="1"/>
</dbReference>
<evidence type="ECO:0000256" key="1">
    <source>
        <dbReference type="ARBA" id="ARBA00022527"/>
    </source>
</evidence>
<dbReference type="PROSITE" id="PS00108">
    <property type="entry name" value="PROTEIN_KINASE_ST"/>
    <property type="match status" value="1"/>
</dbReference>
<dbReference type="AlphaFoldDB" id="A0ABD2X4G8"/>
<dbReference type="SMART" id="SM00220">
    <property type="entry name" value="S_TKc"/>
    <property type="match status" value="1"/>
</dbReference>
<keyword evidence="3" id="KW-0677">Repeat</keyword>
<dbReference type="Gene3D" id="1.10.510.10">
    <property type="entry name" value="Transferase(Phosphotransferase) domain 1"/>
    <property type="match status" value="1"/>
</dbReference>
<keyword evidence="6 9" id="KW-0067">ATP-binding</keyword>
<evidence type="ECO:0000256" key="8">
    <source>
        <dbReference type="ARBA" id="ARBA00048347"/>
    </source>
</evidence>
<dbReference type="InterPro" id="IPR033701">
    <property type="entry name" value="POLO_box_1"/>
</dbReference>
<dbReference type="SUPFAM" id="SSF56112">
    <property type="entry name" value="Protein kinase-like (PK-like)"/>
    <property type="match status" value="1"/>
</dbReference>
<keyword evidence="4 9" id="KW-0547">Nucleotide-binding</keyword>
<dbReference type="GO" id="GO:0004674">
    <property type="term" value="F:protein serine/threonine kinase activity"/>
    <property type="evidence" value="ECO:0007669"/>
    <property type="project" value="UniProtKB-KW"/>
</dbReference>
<evidence type="ECO:0000256" key="10">
    <source>
        <dbReference type="RuleBase" id="RU361162"/>
    </source>
</evidence>
<feature type="compositionally biased region" description="Polar residues" evidence="11">
    <location>
        <begin position="508"/>
        <end position="521"/>
    </location>
</feature>
<evidence type="ECO:0000259" key="12">
    <source>
        <dbReference type="PROSITE" id="PS50011"/>
    </source>
</evidence>
<evidence type="ECO:0000256" key="3">
    <source>
        <dbReference type="ARBA" id="ARBA00022737"/>
    </source>
</evidence>
<dbReference type="Proteomes" id="UP001627154">
    <property type="component" value="Unassembled WGS sequence"/>
</dbReference>
<dbReference type="SUPFAM" id="SSF82615">
    <property type="entry name" value="Polo-box domain"/>
    <property type="match status" value="2"/>
</dbReference>
<dbReference type="InterPro" id="IPR000959">
    <property type="entry name" value="POLO_box_dom"/>
</dbReference>
<dbReference type="PROSITE" id="PS50011">
    <property type="entry name" value="PROTEIN_KINASE_DOM"/>
    <property type="match status" value="1"/>
</dbReference>
<dbReference type="EMBL" id="JBJJXI010000055">
    <property type="protein sequence ID" value="KAL3399674.1"/>
    <property type="molecule type" value="Genomic_DNA"/>
</dbReference>
<keyword evidence="5 10" id="KW-0418">Kinase</keyword>
<dbReference type="InterPro" id="IPR017441">
    <property type="entry name" value="Protein_kinase_ATP_BS"/>
</dbReference>
<dbReference type="PROSITE" id="PS50078">
    <property type="entry name" value="POLO_BOX"/>
    <property type="match status" value="2"/>
</dbReference>
<feature type="compositionally biased region" description="Low complexity" evidence="11">
    <location>
        <begin position="126"/>
        <end position="143"/>
    </location>
</feature>
<reference evidence="14 15" key="1">
    <citation type="journal article" date="2024" name="bioRxiv">
        <title>A reference genome for Trichogramma kaykai: A tiny desert-dwelling parasitoid wasp with competing sex-ratio distorters.</title>
        <authorList>
            <person name="Culotta J."/>
            <person name="Lindsey A.R."/>
        </authorList>
    </citation>
    <scope>NUCLEOTIDE SEQUENCE [LARGE SCALE GENOMIC DNA]</scope>
    <source>
        <strain evidence="14 15">KSX58</strain>
    </source>
</reference>
<comment type="catalytic activity">
    <reaction evidence="8">
        <text>L-seryl-[protein] + ATP = O-phospho-L-seryl-[protein] + ADP + H(+)</text>
        <dbReference type="Rhea" id="RHEA:17989"/>
        <dbReference type="Rhea" id="RHEA-COMP:9863"/>
        <dbReference type="Rhea" id="RHEA-COMP:11604"/>
        <dbReference type="ChEBI" id="CHEBI:15378"/>
        <dbReference type="ChEBI" id="CHEBI:29999"/>
        <dbReference type="ChEBI" id="CHEBI:30616"/>
        <dbReference type="ChEBI" id="CHEBI:83421"/>
        <dbReference type="ChEBI" id="CHEBI:456216"/>
        <dbReference type="EC" id="2.7.11.21"/>
    </reaction>
</comment>
<evidence type="ECO:0000256" key="7">
    <source>
        <dbReference type="ARBA" id="ARBA00047802"/>
    </source>
</evidence>
<feature type="region of interest" description="Disordered" evidence="11">
    <location>
        <begin position="28"/>
        <end position="148"/>
    </location>
</feature>
<feature type="binding site" evidence="9">
    <location>
        <position position="252"/>
    </location>
    <ligand>
        <name>ATP</name>
        <dbReference type="ChEBI" id="CHEBI:30616"/>
    </ligand>
</feature>
<dbReference type="EC" id="2.7.11.21" evidence="10"/>
<feature type="domain" description="POLO box" evidence="13">
    <location>
        <begin position="726"/>
        <end position="816"/>
    </location>
</feature>
<dbReference type="PANTHER" id="PTHR24345">
    <property type="entry name" value="SERINE/THREONINE-PROTEIN KINASE PLK"/>
    <property type="match status" value="1"/>
</dbReference>
<feature type="compositionally biased region" description="Polar residues" evidence="11">
    <location>
        <begin position="63"/>
        <end position="79"/>
    </location>
</feature>
<dbReference type="Pfam" id="PF00659">
    <property type="entry name" value="POLO_box"/>
    <property type="match status" value="2"/>
</dbReference>
<dbReference type="Gene3D" id="3.30.1120.30">
    <property type="entry name" value="POLO box domain"/>
    <property type="match status" value="2"/>
</dbReference>
<comment type="similarity">
    <text evidence="10">Belongs to the protein kinase superfamily. Ser/Thr protein kinase family. CDC5/Polo subfamily.</text>
</comment>
<feature type="domain" description="Protein kinase" evidence="12">
    <location>
        <begin position="223"/>
        <end position="475"/>
    </location>
</feature>
<evidence type="ECO:0000256" key="9">
    <source>
        <dbReference type="PROSITE-ProRule" id="PRU10141"/>
    </source>
</evidence>
<keyword evidence="15" id="KW-1185">Reference proteome</keyword>
<evidence type="ECO:0000256" key="4">
    <source>
        <dbReference type="ARBA" id="ARBA00022741"/>
    </source>
</evidence>